<protein>
    <submittedName>
        <fullName evidence="2">Uncharacterized protein</fullName>
    </submittedName>
</protein>
<accession>A0AB39M199</accession>
<proteinExistence type="predicted"/>
<feature type="transmembrane region" description="Helical" evidence="1">
    <location>
        <begin position="45"/>
        <end position="62"/>
    </location>
</feature>
<organism evidence="2">
    <name type="scientific">Streptomyces sp. R08</name>
    <dbReference type="NCBI Taxonomy" id="3238624"/>
    <lineage>
        <taxon>Bacteria</taxon>
        <taxon>Bacillati</taxon>
        <taxon>Actinomycetota</taxon>
        <taxon>Actinomycetes</taxon>
        <taxon>Kitasatosporales</taxon>
        <taxon>Streptomycetaceae</taxon>
        <taxon>Streptomyces</taxon>
    </lineage>
</organism>
<keyword evidence="1" id="KW-0812">Transmembrane</keyword>
<dbReference type="AlphaFoldDB" id="A0AB39M199"/>
<sequence>MTEARARPSVELSPGALTAAGVGSLAVAALASWSDPLLVVRGHVVPGWGVSGVLLVLAFVVWRTCLQAARRAEAARLLGARATWWVGLVSRVLIVVAAFGVVGGAVADLALEARYYVLRPTGPGGCTAVVRETSFLMIGNGEAYAVGRTGLAWGEAGSWVVDDGYRPVAGGTYEVKWEQDGGLLLINGTSTDPVIRGGMTDIDCGW</sequence>
<name>A0AB39M199_9ACTN</name>
<evidence type="ECO:0000313" key="2">
    <source>
        <dbReference type="EMBL" id="XDP99616.1"/>
    </source>
</evidence>
<evidence type="ECO:0000256" key="1">
    <source>
        <dbReference type="SAM" id="Phobius"/>
    </source>
</evidence>
<feature type="transmembrane region" description="Helical" evidence="1">
    <location>
        <begin position="83"/>
        <end position="107"/>
    </location>
</feature>
<keyword evidence="1" id="KW-1133">Transmembrane helix</keyword>
<dbReference type="EMBL" id="CP163431">
    <property type="protein sequence ID" value="XDP99616.1"/>
    <property type="molecule type" value="Genomic_DNA"/>
</dbReference>
<keyword evidence="1" id="KW-0472">Membrane</keyword>
<dbReference type="RefSeq" id="WP_369186682.1">
    <property type="nucleotide sequence ID" value="NZ_CP163431.1"/>
</dbReference>
<gene>
    <name evidence="2" type="ORF">AB5J58_05215</name>
</gene>
<feature type="transmembrane region" description="Helical" evidence="1">
    <location>
        <begin position="12"/>
        <end position="33"/>
    </location>
</feature>
<reference evidence="2" key="1">
    <citation type="submission" date="2024-07" db="EMBL/GenBank/DDBJ databases">
        <authorList>
            <person name="Yu S.T."/>
        </authorList>
    </citation>
    <scope>NUCLEOTIDE SEQUENCE</scope>
    <source>
        <strain evidence="2">R08</strain>
    </source>
</reference>